<name>A0A6A4H8D2_9AGAR</name>
<gene>
    <name evidence="1" type="ORF">BT96DRAFT_827845</name>
</gene>
<sequence length="50" mass="5640">MLPSAKVQKFLDRNLSVKGDKSRTRGWERRAANIGSMRRQGPAAHFVRAS</sequence>
<keyword evidence="2" id="KW-1185">Reference proteome</keyword>
<dbReference type="AlphaFoldDB" id="A0A6A4H8D2"/>
<dbReference type="OrthoDB" id="3253399at2759"/>
<dbReference type="Proteomes" id="UP000799118">
    <property type="component" value="Unassembled WGS sequence"/>
</dbReference>
<reference evidence="1" key="1">
    <citation type="journal article" date="2019" name="Environ. Microbiol.">
        <title>Fungal ecological strategies reflected in gene transcription - a case study of two litter decomposers.</title>
        <authorList>
            <person name="Barbi F."/>
            <person name="Kohler A."/>
            <person name="Barry K."/>
            <person name="Baskaran P."/>
            <person name="Daum C."/>
            <person name="Fauchery L."/>
            <person name="Ihrmark K."/>
            <person name="Kuo A."/>
            <person name="LaButti K."/>
            <person name="Lipzen A."/>
            <person name="Morin E."/>
            <person name="Grigoriev I.V."/>
            <person name="Henrissat B."/>
            <person name="Lindahl B."/>
            <person name="Martin F."/>
        </authorList>
    </citation>
    <scope>NUCLEOTIDE SEQUENCE</scope>
    <source>
        <strain evidence="1">JB14</strain>
    </source>
</reference>
<accession>A0A6A4H8D2</accession>
<proteinExistence type="predicted"/>
<evidence type="ECO:0000313" key="1">
    <source>
        <dbReference type="EMBL" id="KAE9394331.1"/>
    </source>
</evidence>
<evidence type="ECO:0000313" key="2">
    <source>
        <dbReference type="Proteomes" id="UP000799118"/>
    </source>
</evidence>
<protein>
    <submittedName>
        <fullName evidence="1">Uncharacterized protein</fullName>
    </submittedName>
</protein>
<dbReference type="EMBL" id="ML769552">
    <property type="protein sequence ID" value="KAE9394331.1"/>
    <property type="molecule type" value="Genomic_DNA"/>
</dbReference>
<organism evidence="1 2">
    <name type="scientific">Gymnopus androsaceus JB14</name>
    <dbReference type="NCBI Taxonomy" id="1447944"/>
    <lineage>
        <taxon>Eukaryota</taxon>
        <taxon>Fungi</taxon>
        <taxon>Dikarya</taxon>
        <taxon>Basidiomycota</taxon>
        <taxon>Agaricomycotina</taxon>
        <taxon>Agaricomycetes</taxon>
        <taxon>Agaricomycetidae</taxon>
        <taxon>Agaricales</taxon>
        <taxon>Marasmiineae</taxon>
        <taxon>Omphalotaceae</taxon>
        <taxon>Gymnopus</taxon>
    </lineage>
</organism>